<feature type="domain" description="NIF system FeS cluster assembly NifU N-terminal" evidence="1">
    <location>
        <begin position="7"/>
        <end position="91"/>
    </location>
</feature>
<evidence type="ECO:0000313" key="2">
    <source>
        <dbReference type="EMBL" id="GLQ09143.1"/>
    </source>
</evidence>
<name>A0ABQ5UB01_9HYPH</name>
<comment type="caution">
    <text evidence="2">The sequence shown here is derived from an EMBL/GenBank/DDBJ whole genome shotgun (WGS) entry which is preliminary data.</text>
</comment>
<sequence length="150" mass="16135">MELSDLYSDKILDLAANARQPPRLTQPHASARKTSRVCGSTIEVDVVVRDGVIAEYGHEISACALGQTSAAVVAREIVGTPVDEFRAVRAQMHAMLKENGTPPAGKWSDLKYLEPVRDYSARHMSTLLVFDAVAAALEKIEAVESVTAGS</sequence>
<proteinExistence type="predicted"/>
<dbReference type="Pfam" id="PF01592">
    <property type="entry name" value="NifU_N"/>
    <property type="match status" value="1"/>
</dbReference>
<reference evidence="2" key="1">
    <citation type="journal article" date="2014" name="Int. J. Syst. Evol. Microbiol.">
        <title>Complete genome of a new Firmicutes species belonging to the dominant human colonic microbiota ('Ruminococcus bicirculans') reveals two chromosomes and a selective capacity to utilize plant glucans.</title>
        <authorList>
            <consortium name="NISC Comparative Sequencing Program"/>
            <person name="Wegmann U."/>
            <person name="Louis P."/>
            <person name="Goesmann A."/>
            <person name="Henrissat B."/>
            <person name="Duncan S.H."/>
            <person name="Flint H.J."/>
        </authorList>
    </citation>
    <scope>NUCLEOTIDE SEQUENCE</scope>
    <source>
        <strain evidence="2">NBRC 103855</strain>
    </source>
</reference>
<gene>
    <name evidence="2" type="ORF">GCM10007913_10750</name>
</gene>
<evidence type="ECO:0000313" key="3">
    <source>
        <dbReference type="Proteomes" id="UP001161406"/>
    </source>
</evidence>
<reference evidence="2" key="2">
    <citation type="submission" date="2023-01" db="EMBL/GenBank/DDBJ databases">
        <title>Draft genome sequence of Devosia yakushimensis strain NBRC 103855.</title>
        <authorList>
            <person name="Sun Q."/>
            <person name="Mori K."/>
        </authorList>
    </citation>
    <scope>NUCLEOTIDE SEQUENCE</scope>
    <source>
        <strain evidence="2">NBRC 103855</strain>
    </source>
</reference>
<keyword evidence="3" id="KW-1185">Reference proteome</keyword>
<organism evidence="2 3">
    <name type="scientific">Devosia yakushimensis</name>
    <dbReference type="NCBI Taxonomy" id="470028"/>
    <lineage>
        <taxon>Bacteria</taxon>
        <taxon>Pseudomonadati</taxon>
        <taxon>Pseudomonadota</taxon>
        <taxon>Alphaproteobacteria</taxon>
        <taxon>Hyphomicrobiales</taxon>
        <taxon>Devosiaceae</taxon>
        <taxon>Devosia</taxon>
    </lineage>
</organism>
<dbReference type="Gene3D" id="3.90.1010.10">
    <property type="match status" value="1"/>
</dbReference>
<dbReference type="Proteomes" id="UP001161406">
    <property type="component" value="Unassembled WGS sequence"/>
</dbReference>
<dbReference type="EMBL" id="BSNG01000001">
    <property type="protein sequence ID" value="GLQ09143.1"/>
    <property type="molecule type" value="Genomic_DNA"/>
</dbReference>
<accession>A0ABQ5UB01</accession>
<dbReference type="SUPFAM" id="SSF82649">
    <property type="entry name" value="SufE/NifU"/>
    <property type="match status" value="1"/>
</dbReference>
<dbReference type="InterPro" id="IPR002871">
    <property type="entry name" value="NIF_FeS_clus_asmbl_NifU_N"/>
</dbReference>
<protein>
    <submittedName>
        <fullName evidence="2">Iron-sulfur cluster assembly scaffold protein</fullName>
    </submittedName>
</protein>
<evidence type="ECO:0000259" key="1">
    <source>
        <dbReference type="Pfam" id="PF01592"/>
    </source>
</evidence>
<dbReference type="RefSeq" id="WP_284388657.1">
    <property type="nucleotide sequence ID" value="NZ_BSNG01000001.1"/>
</dbReference>
<dbReference type="CDD" id="cd06664">
    <property type="entry name" value="IscU_like"/>
    <property type="match status" value="1"/>
</dbReference>